<dbReference type="GO" id="GO:0015986">
    <property type="term" value="P:proton motive force-driven ATP synthesis"/>
    <property type="evidence" value="ECO:0007669"/>
    <property type="project" value="UniProtKB-UniRule"/>
</dbReference>
<proteinExistence type="inferred from homology"/>
<dbReference type="PIRSF" id="PIRSF005514">
    <property type="entry name" value="ATPase_F0_D_mt"/>
    <property type="match status" value="1"/>
</dbReference>
<keyword evidence="8 10" id="KW-0496">Mitochondrion</keyword>
<name>A0A094ZVT3_SCHHA</name>
<dbReference type="EMBL" id="KL251015">
    <property type="protein sequence ID" value="KGB38402.1"/>
    <property type="molecule type" value="Genomic_DNA"/>
</dbReference>
<comment type="similarity">
    <text evidence="2 10">Belongs to the ATPase d subunit family.</text>
</comment>
<evidence type="ECO:0000256" key="8">
    <source>
        <dbReference type="ARBA" id="ARBA00023128"/>
    </source>
</evidence>
<evidence type="ECO:0000256" key="5">
    <source>
        <dbReference type="ARBA" id="ARBA00022781"/>
    </source>
</evidence>
<evidence type="ECO:0000256" key="3">
    <source>
        <dbReference type="ARBA" id="ARBA00022448"/>
    </source>
</evidence>
<dbReference type="Pfam" id="PF05873">
    <property type="entry name" value="Mt_ATP-synt_D"/>
    <property type="match status" value="1"/>
</dbReference>
<evidence type="ECO:0000256" key="2">
    <source>
        <dbReference type="ARBA" id="ARBA00006842"/>
    </source>
</evidence>
<keyword evidence="6 10" id="KW-0999">Mitochondrion inner membrane</keyword>
<evidence type="ECO:0000256" key="6">
    <source>
        <dbReference type="ARBA" id="ARBA00022792"/>
    </source>
</evidence>
<evidence type="ECO:0000256" key="9">
    <source>
        <dbReference type="ARBA" id="ARBA00023136"/>
    </source>
</evidence>
<evidence type="ECO:0000256" key="10">
    <source>
        <dbReference type="PIRNR" id="PIRNR005514"/>
    </source>
</evidence>
<keyword evidence="9 10" id="KW-0472">Membrane</keyword>
<evidence type="ECO:0000256" key="7">
    <source>
        <dbReference type="ARBA" id="ARBA00023065"/>
    </source>
</evidence>
<dbReference type="GO" id="GO:0015078">
    <property type="term" value="F:proton transmembrane transporter activity"/>
    <property type="evidence" value="ECO:0007669"/>
    <property type="project" value="InterPro"/>
</dbReference>
<keyword evidence="3 10" id="KW-0813">Transport</keyword>
<comment type="subcellular location">
    <subcellularLocation>
        <location evidence="1 10">Mitochondrion inner membrane</location>
    </subcellularLocation>
</comment>
<dbReference type="InterPro" id="IPR036228">
    <property type="entry name" value="ATP_synth_F0_dsu_sf_mt"/>
</dbReference>
<keyword evidence="4" id="KW-0138">CF(0)</keyword>
<dbReference type="Gene3D" id="6.10.280.70">
    <property type="match status" value="1"/>
</dbReference>
<sequence length="155" mass="17530">MTSRRVVVSAVNWTELYSKCPKHQLDQFRELKTKTDNLVSKITSLPESLPPINWEHYAHAVPIPGLVDKFKKEYAGFSVEYPKDTSGAVTKVQSQGRIMKAALNKLPPVDESVPEIMVAYFGLQANRFIDRSKPISLGNTNILKRSAPSMHWDFN</sequence>
<dbReference type="PANTHER" id="PTHR12700">
    <property type="entry name" value="ATP SYNTHASE SUBUNIT D, MITOCHONDRIAL"/>
    <property type="match status" value="1"/>
</dbReference>
<dbReference type="InterPro" id="IPR008689">
    <property type="entry name" value="ATP_synth_F0_dsu_mt"/>
</dbReference>
<dbReference type="STRING" id="6185.A0A094ZVT3"/>
<protein>
    <recommendedName>
        <fullName evidence="10">ATP synthase subunit d, mitochondrial</fullName>
    </recommendedName>
</protein>
<dbReference type="SUPFAM" id="SSF161065">
    <property type="entry name" value="ATP synthase D chain-like"/>
    <property type="match status" value="1"/>
</dbReference>
<dbReference type="GO" id="GO:0005743">
    <property type="term" value="C:mitochondrial inner membrane"/>
    <property type="evidence" value="ECO:0007669"/>
    <property type="project" value="UniProtKB-SubCell"/>
</dbReference>
<evidence type="ECO:0000313" key="11">
    <source>
        <dbReference type="EMBL" id="KGB38402.1"/>
    </source>
</evidence>
<evidence type="ECO:0000256" key="4">
    <source>
        <dbReference type="ARBA" id="ARBA00022547"/>
    </source>
</evidence>
<gene>
    <name evidence="11" type="ORF">MS3_06789</name>
</gene>
<accession>A0A094ZVT3</accession>
<reference evidence="11" key="1">
    <citation type="journal article" date="2012" name="Nat. Genet.">
        <title>Whole-genome sequence of Schistosoma haematobium.</title>
        <authorList>
            <person name="Young N.D."/>
            <person name="Jex A.R."/>
            <person name="Li B."/>
            <person name="Liu S."/>
            <person name="Yang L."/>
            <person name="Xiong Z."/>
            <person name="Li Y."/>
            <person name="Cantacessi C."/>
            <person name="Hall R.S."/>
            <person name="Xu X."/>
            <person name="Chen F."/>
            <person name="Wu X."/>
            <person name="Zerlotini A."/>
            <person name="Oliveira G."/>
            <person name="Hofmann A."/>
            <person name="Zhang G."/>
            <person name="Fang X."/>
            <person name="Kang Y."/>
            <person name="Campbell B.E."/>
            <person name="Loukas A."/>
            <person name="Ranganathan S."/>
            <person name="Rollinson D."/>
            <person name="Rinaldi G."/>
            <person name="Brindley P.J."/>
            <person name="Yang H."/>
            <person name="Wang J."/>
            <person name="Wang J."/>
            <person name="Gasser R.B."/>
        </authorList>
    </citation>
    <scope>NUCLEOTIDE SEQUENCE [LARGE SCALE GENOMIC DNA]</scope>
</reference>
<keyword evidence="7 10" id="KW-0406">Ion transport</keyword>
<dbReference type="GO" id="GO:0045259">
    <property type="term" value="C:proton-transporting ATP synthase complex"/>
    <property type="evidence" value="ECO:0007669"/>
    <property type="project" value="UniProtKB-KW"/>
</dbReference>
<comment type="function">
    <text evidence="10">Mitochondrial membrane ATP synthase (F(1)F(0) ATP synthase or Complex V) produces ATP from ADP in the presence of a proton gradient across the membrane which is generated by electron transport complexes of the respiratory chain. F-type ATPases consist of two structural domains, F(1) - containing the extramembraneous catalytic core, and F(0) - containing the membrane proton channel, linked together by a central stalk and a peripheral stalk. During catalysis, ATP synthesis in the catalytic domain of F(1) is coupled via a rotary mechanism of the central stalk subunits to proton translocation.</text>
</comment>
<organism evidence="11">
    <name type="scientific">Schistosoma haematobium</name>
    <name type="common">Blood fluke</name>
    <dbReference type="NCBI Taxonomy" id="6185"/>
    <lineage>
        <taxon>Eukaryota</taxon>
        <taxon>Metazoa</taxon>
        <taxon>Spiralia</taxon>
        <taxon>Lophotrochozoa</taxon>
        <taxon>Platyhelminthes</taxon>
        <taxon>Trematoda</taxon>
        <taxon>Digenea</taxon>
        <taxon>Strigeidida</taxon>
        <taxon>Schistosomatoidea</taxon>
        <taxon>Schistosomatidae</taxon>
        <taxon>Schistosoma</taxon>
    </lineage>
</organism>
<evidence type="ECO:0000256" key="1">
    <source>
        <dbReference type="ARBA" id="ARBA00004273"/>
    </source>
</evidence>
<keyword evidence="5 10" id="KW-0375">Hydrogen ion transport</keyword>
<dbReference type="AlphaFoldDB" id="A0A094ZVT3"/>